<protein>
    <submittedName>
        <fullName evidence="1">Uncharacterized protein</fullName>
    </submittedName>
</protein>
<dbReference type="EMBL" id="BK014934">
    <property type="protein sequence ID" value="DAD83366.1"/>
    <property type="molecule type" value="Genomic_DNA"/>
</dbReference>
<organism evidence="1">
    <name type="scientific">Siphoviridae sp. ctckx14</name>
    <dbReference type="NCBI Taxonomy" id="2826396"/>
    <lineage>
        <taxon>Viruses</taxon>
        <taxon>Duplodnaviria</taxon>
        <taxon>Heunggongvirae</taxon>
        <taxon>Uroviricota</taxon>
        <taxon>Caudoviricetes</taxon>
    </lineage>
</organism>
<proteinExistence type="predicted"/>
<sequence length="52" mass="5681">MKIVKLITKATHQSIVDAMISIAIAHGLTITNVENIMTDVIAYLKDNATVKK</sequence>
<name>A0A8S5MM71_9CAUD</name>
<accession>A0A8S5MM71</accession>
<reference evidence="1" key="1">
    <citation type="journal article" date="2021" name="Proc. Natl. Acad. Sci. U.S.A.">
        <title>A Catalog of Tens of Thousands of Viruses from Human Metagenomes Reveals Hidden Associations with Chronic Diseases.</title>
        <authorList>
            <person name="Tisza M.J."/>
            <person name="Buck C.B."/>
        </authorList>
    </citation>
    <scope>NUCLEOTIDE SEQUENCE</scope>
    <source>
        <strain evidence="1">Ctckx14</strain>
    </source>
</reference>
<evidence type="ECO:0000313" key="1">
    <source>
        <dbReference type="EMBL" id="DAD83366.1"/>
    </source>
</evidence>